<dbReference type="Pfam" id="PF02464">
    <property type="entry name" value="CinA"/>
    <property type="match status" value="1"/>
</dbReference>
<dbReference type="Gene3D" id="3.40.980.10">
    <property type="entry name" value="MoaB/Mog-like domain"/>
    <property type="match status" value="1"/>
</dbReference>
<gene>
    <name evidence="3" type="ORF">SAMN05661003_10377</name>
</gene>
<feature type="domain" description="MoaB/Mog" evidence="2">
    <location>
        <begin position="4"/>
        <end position="170"/>
    </location>
</feature>
<dbReference type="Pfam" id="PF00994">
    <property type="entry name" value="MoCF_biosynth"/>
    <property type="match status" value="1"/>
</dbReference>
<comment type="similarity">
    <text evidence="1">Belongs to the CinA family.</text>
</comment>
<accession>A0A1G6ZQE8</accession>
<dbReference type="InterPro" id="IPR008136">
    <property type="entry name" value="CinA_C"/>
</dbReference>
<dbReference type="SUPFAM" id="SSF53218">
    <property type="entry name" value="Molybdenum cofactor biosynthesis proteins"/>
    <property type="match status" value="1"/>
</dbReference>
<dbReference type="InterPro" id="IPR036425">
    <property type="entry name" value="MoaB/Mog-like_dom_sf"/>
</dbReference>
<name>A0A1G6ZQE8_9BACT</name>
<keyword evidence="4" id="KW-1185">Reference proteome</keyword>
<dbReference type="InterPro" id="IPR036653">
    <property type="entry name" value="CinA-like_C"/>
</dbReference>
<dbReference type="EMBL" id="FNAQ01000003">
    <property type="protein sequence ID" value="SDE04722.1"/>
    <property type="molecule type" value="Genomic_DNA"/>
</dbReference>
<dbReference type="PANTHER" id="PTHR13939">
    <property type="entry name" value="NICOTINAMIDE-NUCLEOTIDE AMIDOHYDROLASE PNCC"/>
    <property type="match status" value="1"/>
</dbReference>
<dbReference type="PANTHER" id="PTHR13939:SF0">
    <property type="entry name" value="NMN AMIDOHYDROLASE-LIKE PROTEIN YFAY"/>
    <property type="match status" value="1"/>
</dbReference>
<dbReference type="SUPFAM" id="SSF142433">
    <property type="entry name" value="CinA-like"/>
    <property type="match status" value="1"/>
</dbReference>
<evidence type="ECO:0000259" key="2">
    <source>
        <dbReference type="SMART" id="SM00852"/>
    </source>
</evidence>
<dbReference type="SMART" id="SM00852">
    <property type="entry name" value="MoCF_biosynth"/>
    <property type="match status" value="1"/>
</dbReference>
<evidence type="ECO:0000313" key="4">
    <source>
        <dbReference type="Proteomes" id="UP000243205"/>
    </source>
</evidence>
<dbReference type="NCBIfam" id="TIGR00199">
    <property type="entry name" value="PncC_domain"/>
    <property type="match status" value="1"/>
</dbReference>
<evidence type="ECO:0000256" key="1">
    <source>
        <dbReference type="HAMAP-Rule" id="MF_00226"/>
    </source>
</evidence>
<dbReference type="STRING" id="57664.SAMN05661003_10377"/>
<dbReference type="RefSeq" id="WP_092076621.1">
    <property type="nucleotide sequence ID" value="NZ_FNAQ01000003.1"/>
</dbReference>
<dbReference type="InterPro" id="IPR050101">
    <property type="entry name" value="CinA"/>
</dbReference>
<dbReference type="OrthoDB" id="9801454at2"/>
<reference evidence="4" key="1">
    <citation type="submission" date="2016-10" db="EMBL/GenBank/DDBJ databases">
        <authorList>
            <person name="Varghese N."/>
            <person name="Submissions S."/>
        </authorList>
    </citation>
    <scope>NUCLEOTIDE SEQUENCE [LARGE SCALE GENOMIC DNA]</scope>
    <source>
        <strain evidence="4">DSM 8987</strain>
    </source>
</reference>
<dbReference type="Gene3D" id="3.90.950.20">
    <property type="entry name" value="CinA-like"/>
    <property type="match status" value="1"/>
</dbReference>
<sequence length="412" mass="44787">MEIALVCVGNRFLTQPDLPPPLAPLLRLLQDEGCTLSELLVLDDDGRALHQALLRYREQGVVLLVCGGLGSHRQAITSRAAAQAFRLNLALHDGALEQVRDFYQRSGQTLPDGYEKQALLPHKVRLLRNPCGPTPGFFLQQGRTSAFFLPDNSQQLAVMLRQEVLPLLRGLISPQQCHCQSSYRLFGNPRERQEQQLERLPWPEGVGWRLDEDFPCQLLRLSAASGDDSLLQQAALLVEQRLADQIVCRGSASLAQICATRLRDAELSLALAESCTGGLLAKLLTDQPGSSAFFERGAVSYANSAKQDWLGISDQLLLQHGAVSAACARAMAEGIRQRARTDLALAVTGIAGPGGGTADKPVGTVFIALAESSGTQVAHHQFAGDRRQVRLQSACHALDWLRRAAEQRLAGS</sequence>
<dbReference type="Proteomes" id="UP000243205">
    <property type="component" value="Unassembled WGS sequence"/>
</dbReference>
<evidence type="ECO:0000313" key="3">
    <source>
        <dbReference type="EMBL" id="SDE04722.1"/>
    </source>
</evidence>
<organism evidence="3 4">
    <name type="scientific">Desulfuromonas thiophila</name>
    <dbReference type="NCBI Taxonomy" id="57664"/>
    <lineage>
        <taxon>Bacteria</taxon>
        <taxon>Pseudomonadati</taxon>
        <taxon>Thermodesulfobacteriota</taxon>
        <taxon>Desulfuromonadia</taxon>
        <taxon>Desulfuromonadales</taxon>
        <taxon>Desulfuromonadaceae</taxon>
        <taxon>Desulfuromonas</taxon>
    </lineage>
</organism>
<dbReference type="AlphaFoldDB" id="A0A1G6ZQE8"/>
<dbReference type="HAMAP" id="MF_00226_B">
    <property type="entry name" value="CinA_B"/>
    <property type="match status" value="1"/>
</dbReference>
<dbReference type="InterPro" id="IPR001453">
    <property type="entry name" value="MoaB/Mog_dom"/>
</dbReference>
<proteinExistence type="inferred from homology"/>
<protein>
    <recommendedName>
        <fullName evidence="1">CinA-like protein</fullName>
    </recommendedName>
</protein>
<dbReference type="InterPro" id="IPR008135">
    <property type="entry name" value="Competence-induced_CinA"/>
</dbReference>